<dbReference type="EMBL" id="LAZR01016794">
    <property type="protein sequence ID" value="KKM02983.1"/>
    <property type="molecule type" value="Genomic_DNA"/>
</dbReference>
<gene>
    <name evidence="1" type="ORF">LCGC14_1778990</name>
</gene>
<protein>
    <submittedName>
        <fullName evidence="1">Uncharacterized protein</fullName>
    </submittedName>
</protein>
<proteinExistence type="predicted"/>
<reference evidence="1" key="1">
    <citation type="journal article" date="2015" name="Nature">
        <title>Complex archaea that bridge the gap between prokaryotes and eukaryotes.</title>
        <authorList>
            <person name="Spang A."/>
            <person name="Saw J.H."/>
            <person name="Jorgensen S.L."/>
            <person name="Zaremba-Niedzwiedzka K."/>
            <person name="Martijn J."/>
            <person name="Lind A.E."/>
            <person name="van Eijk R."/>
            <person name="Schleper C."/>
            <person name="Guy L."/>
            <person name="Ettema T.J."/>
        </authorList>
    </citation>
    <scope>NUCLEOTIDE SEQUENCE</scope>
</reference>
<dbReference type="AlphaFoldDB" id="A0A0F9JVN3"/>
<sequence>MLKNTDLYIIACMIQQRCIDEYDEEMIDNIFQELVAIGGKIRDDGELRTI</sequence>
<evidence type="ECO:0000313" key="1">
    <source>
        <dbReference type="EMBL" id="KKM02983.1"/>
    </source>
</evidence>
<organism evidence="1">
    <name type="scientific">marine sediment metagenome</name>
    <dbReference type="NCBI Taxonomy" id="412755"/>
    <lineage>
        <taxon>unclassified sequences</taxon>
        <taxon>metagenomes</taxon>
        <taxon>ecological metagenomes</taxon>
    </lineage>
</organism>
<accession>A0A0F9JVN3</accession>
<name>A0A0F9JVN3_9ZZZZ</name>
<comment type="caution">
    <text evidence="1">The sequence shown here is derived from an EMBL/GenBank/DDBJ whole genome shotgun (WGS) entry which is preliminary data.</text>
</comment>